<gene>
    <name evidence="1" type="ORF">GGX14DRAFT_463027</name>
</gene>
<dbReference type="Proteomes" id="UP001219525">
    <property type="component" value="Unassembled WGS sequence"/>
</dbReference>
<evidence type="ECO:0000313" key="2">
    <source>
        <dbReference type="Proteomes" id="UP001219525"/>
    </source>
</evidence>
<keyword evidence="2" id="KW-1185">Reference proteome</keyword>
<accession>A0AAD6V4L2</accession>
<evidence type="ECO:0000313" key="1">
    <source>
        <dbReference type="EMBL" id="KAJ7202598.1"/>
    </source>
</evidence>
<reference evidence="1" key="1">
    <citation type="submission" date="2023-03" db="EMBL/GenBank/DDBJ databases">
        <title>Massive genome expansion in bonnet fungi (Mycena s.s.) driven by repeated elements and novel gene families across ecological guilds.</title>
        <authorList>
            <consortium name="Lawrence Berkeley National Laboratory"/>
            <person name="Harder C.B."/>
            <person name="Miyauchi S."/>
            <person name="Viragh M."/>
            <person name="Kuo A."/>
            <person name="Thoen E."/>
            <person name="Andreopoulos B."/>
            <person name="Lu D."/>
            <person name="Skrede I."/>
            <person name="Drula E."/>
            <person name="Henrissat B."/>
            <person name="Morin E."/>
            <person name="Kohler A."/>
            <person name="Barry K."/>
            <person name="LaButti K."/>
            <person name="Morin E."/>
            <person name="Salamov A."/>
            <person name="Lipzen A."/>
            <person name="Mereny Z."/>
            <person name="Hegedus B."/>
            <person name="Baldrian P."/>
            <person name="Stursova M."/>
            <person name="Weitz H."/>
            <person name="Taylor A."/>
            <person name="Grigoriev I.V."/>
            <person name="Nagy L.G."/>
            <person name="Martin F."/>
            <person name="Kauserud H."/>
        </authorList>
    </citation>
    <scope>NUCLEOTIDE SEQUENCE</scope>
    <source>
        <strain evidence="1">9144</strain>
    </source>
</reference>
<protein>
    <recommendedName>
        <fullName evidence="3">F-box domain-containing protein</fullName>
    </recommendedName>
</protein>
<comment type="caution">
    <text evidence="1">The sequence shown here is derived from an EMBL/GenBank/DDBJ whole genome shotgun (WGS) entry which is preliminary data.</text>
</comment>
<evidence type="ECO:0008006" key="3">
    <source>
        <dbReference type="Google" id="ProtNLM"/>
    </source>
</evidence>
<dbReference type="EMBL" id="JARJCW010000054">
    <property type="protein sequence ID" value="KAJ7202598.1"/>
    <property type="molecule type" value="Genomic_DNA"/>
</dbReference>
<name>A0AAD6V4L2_9AGAR</name>
<dbReference type="AlphaFoldDB" id="A0AAD6V4L2"/>
<proteinExistence type="predicted"/>
<sequence length="361" mass="40934">MRWKQSPFDTQELVDIIIWHIDHAPGKSKQDLLTCALVARFWTYPAQSCIFRQLLLGGKALGFRWPLLRRALGSAPYLVQHIRRLCFFGGTIMTTSLSDLFSDMCNFPFTHLEHADVSLPHIHSPMPVQIVLAVRQLFSLSTLRSVAIFWPRSSDDAELFHRLWELCSPSIKHLELNLNGYHPPPKSAPRRSQTPVIFLESLHIFTNDSFEHTLDATPFSLEQLNKLSVASFPEPMLWHSIAPSLQSVQYLAFAIGVGDDAAEGLKVLSGINAAHQISTIILETTMFESSVCKKLDAKLSSLPMRQPPIVVLDTNAENYSYWRQHMPTLRSSNLLRRAVEDLNCHCCSPLSAWSFARSWEE</sequence>
<organism evidence="1 2">
    <name type="scientific">Mycena pura</name>
    <dbReference type="NCBI Taxonomy" id="153505"/>
    <lineage>
        <taxon>Eukaryota</taxon>
        <taxon>Fungi</taxon>
        <taxon>Dikarya</taxon>
        <taxon>Basidiomycota</taxon>
        <taxon>Agaricomycotina</taxon>
        <taxon>Agaricomycetes</taxon>
        <taxon>Agaricomycetidae</taxon>
        <taxon>Agaricales</taxon>
        <taxon>Marasmiineae</taxon>
        <taxon>Mycenaceae</taxon>
        <taxon>Mycena</taxon>
    </lineage>
</organism>